<reference evidence="1 2" key="1">
    <citation type="submission" date="2016-11" db="EMBL/GenBank/DDBJ databases">
        <title>Trade-off between light-utilization and light-protection in marine flavobacteria.</title>
        <authorList>
            <person name="Kumagai Y."/>
        </authorList>
    </citation>
    <scope>NUCLEOTIDE SEQUENCE [LARGE SCALE GENOMIC DNA]</scope>
    <source>
        <strain evidence="1 2">JCM 13191</strain>
    </source>
</reference>
<dbReference type="AlphaFoldDB" id="A0A1W6MKH0"/>
<name>A0A1W6MKH0_9FLAO</name>
<organism evidence="1 2">
    <name type="scientific">Nonlabens spongiae</name>
    <dbReference type="NCBI Taxonomy" id="331648"/>
    <lineage>
        <taxon>Bacteria</taxon>
        <taxon>Pseudomonadati</taxon>
        <taxon>Bacteroidota</taxon>
        <taxon>Flavobacteriia</taxon>
        <taxon>Flavobacteriales</taxon>
        <taxon>Flavobacteriaceae</taxon>
        <taxon>Nonlabens</taxon>
    </lineage>
</organism>
<proteinExistence type="predicted"/>
<keyword evidence="2" id="KW-1185">Reference proteome</keyword>
<evidence type="ECO:0008006" key="3">
    <source>
        <dbReference type="Google" id="ProtNLM"/>
    </source>
</evidence>
<gene>
    <name evidence="1" type="ORF">BST97_08775</name>
</gene>
<dbReference type="InterPro" id="IPR008964">
    <property type="entry name" value="Invasin/intimin_cell_adhesion"/>
</dbReference>
<sequence>MAVGLADTGLDRGMPDLEQSRFEAVDAVGDMLGDGGQVGLTLRDTEGQLMPGVSVRLTVESGEATLATVNGKTDGSGRFESFLFSKVQTVAVVRAEVDTDGDGVVDRALAQRSTVAFIDSLALNTGVGINIDTPDDSAVLHVNSSNRGVMIPRVALQGCSDRVTILDPATSLLVFNTNASDSLKVGYAYFNGTDWVNFLFD</sequence>
<evidence type="ECO:0000313" key="1">
    <source>
        <dbReference type="EMBL" id="ARN78083.1"/>
    </source>
</evidence>
<accession>A0A1W6MKH0</accession>
<dbReference type="STRING" id="331648.BST97_08775"/>
<dbReference type="Proteomes" id="UP000193431">
    <property type="component" value="Chromosome"/>
</dbReference>
<dbReference type="InterPro" id="IPR013783">
    <property type="entry name" value="Ig-like_fold"/>
</dbReference>
<dbReference type="SUPFAM" id="SSF49373">
    <property type="entry name" value="Invasin/intimin cell-adhesion fragments"/>
    <property type="match status" value="1"/>
</dbReference>
<protein>
    <recommendedName>
        <fullName evidence="3">Big-1 domain-containing protein</fullName>
    </recommendedName>
</protein>
<evidence type="ECO:0000313" key="2">
    <source>
        <dbReference type="Proteomes" id="UP000193431"/>
    </source>
</evidence>
<dbReference type="Gene3D" id="2.60.40.10">
    <property type="entry name" value="Immunoglobulins"/>
    <property type="match status" value="1"/>
</dbReference>
<dbReference type="EMBL" id="CP019344">
    <property type="protein sequence ID" value="ARN78083.1"/>
    <property type="molecule type" value="Genomic_DNA"/>
</dbReference>